<comment type="caution">
    <text evidence="2">The sequence shown here is derived from an EMBL/GenBank/DDBJ whole genome shotgun (WGS) entry which is preliminary data.</text>
</comment>
<keyword evidence="3" id="KW-1185">Reference proteome</keyword>
<gene>
    <name evidence="2" type="ORF">BPAE_0088g00420</name>
</gene>
<protein>
    <submittedName>
        <fullName evidence="2">Uncharacterized protein</fullName>
    </submittedName>
</protein>
<reference evidence="2 3" key="1">
    <citation type="submission" date="2017-12" db="EMBL/GenBank/DDBJ databases">
        <title>Comparative genomics of Botrytis spp.</title>
        <authorList>
            <person name="Valero-Jimenez C.A."/>
            <person name="Tapia P."/>
            <person name="Veloso J."/>
            <person name="Silva-Moreno E."/>
            <person name="Staats M."/>
            <person name="Valdes J.H."/>
            <person name="Van Kan J.A.L."/>
        </authorList>
    </citation>
    <scope>NUCLEOTIDE SEQUENCE [LARGE SCALE GENOMIC DNA]</scope>
    <source>
        <strain evidence="2 3">Bp0003</strain>
    </source>
</reference>
<dbReference type="AlphaFoldDB" id="A0A4Z1FQ38"/>
<feature type="region of interest" description="Disordered" evidence="1">
    <location>
        <begin position="1"/>
        <end position="27"/>
    </location>
</feature>
<evidence type="ECO:0000313" key="2">
    <source>
        <dbReference type="EMBL" id="TGO25089.1"/>
    </source>
</evidence>
<proteinExistence type="predicted"/>
<dbReference type="Proteomes" id="UP000297910">
    <property type="component" value="Unassembled WGS sequence"/>
</dbReference>
<evidence type="ECO:0000256" key="1">
    <source>
        <dbReference type="SAM" id="MobiDB-lite"/>
    </source>
</evidence>
<evidence type="ECO:0000313" key="3">
    <source>
        <dbReference type="Proteomes" id="UP000297910"/>
    </source>
</evidence>
<dbReference type="EMBL" id="PQXI01000088">
    <property type="protein sequence ID" value="TGO25089.1"/>
    <property type="molecule type" value="Genomic_DNA"/>
</dbReference>
<sequence>MTKRSSNRNTKPERPALAKPPTSNPKLSAKELGLWKYYFQDPSAPRLYTPPTSTTKEYVQHLELLENFKNYYISNQVEITEYDTIIYVLRTYSGMSVRSEYNIVDCLRLLDPKFSGFPEAIVALYHVKTPENDKPYVDRALSVMEPLKAVPKNSPAKEQQLGARFLSIAEDLEEEVSCRFYVPGGQNSGPLYGQYVQDDALSSIDVEQLDQGRGRYKSTAVVWRKWGPPLEDLGTEERKREPPLQKLTTEEWKRNNIALRHIVDERRLYVKYLLEYHESSAGMIHRGRG</sequence>
<accession>A0A4Z1FQ38</accession>
<name>A0A4Z1FQ38_9HELO</name>
<organism evidence="2 3">
    <name type="scientific">Botrytis paeoniae</name>
    <dbReference type="NCBI Taxonomy" id="278948"/>
    <lineage>
        <taxon>Eukaryota</taxon>
        <taxon>Fungi</taxon>
        <taxon>Dikarya</taxon>
        <taxon>Ascomycota</taxon>
        <taxon>Pezizomycotina</taxon>
        <taxon>Leotiomycetes</taxon>
        <taxon>Helotiales</taxon>
        <taxon>Sclerotiniaceae</taxon>
        <taxon>Botrytis</taxon>
    </lineage>
</organism>